<dbReference type="Proteomes" id="UP000198688">
    <property type="component" value="Chromosome I"/>
</dbReference>
<name>A0A1H2BFN0_9ACTN</name>
<dbReference type="InterPro" id="IPR051678">
    <property type="entry name" value="AGP_Transferase"/>
</dbReference>
<dbReference type="STRING" id="113562.SAMN04489716_4575"/>
<dbReference type="RefSeq" id="WP_092546492.1">
    <property type="nucleotide sequence ID" value="NZ_BOMJ01000049.1"/>
</dbReference>
<keyword evidence="3" id="KW-1185">Reference proteome</keyword>
<evidence type="ECO:0000313" key="3">
    <source>
        <dbReference type="Proteomes" id="UP000198688"/>
    </source>
</evidence>
<dbReference type="GO" id="GO:0016301">
    <property type="term" value="F:kinase activity"/>
    <property type="evidence" value="ECO:0007669"/>
    <property type="project" value="UniProtKB-KW"/>
</dbReference>
<reference evidence="2 3" key="1">
    <citation type="submission" date="2016-10" db="EMBL/GenBank/DDBJ databases">
        <authorList>
            <person name="de Groot N.N."/>
        </authorList>
    </citation>
    <scope>NUCLEOTIDE SEQUENCE [LARGE SCALE GENOMIC DNA]</scope>
    <source>
        <strain evidence="2 3">DSM 43941</strain>
    </source>
</reference>
<protein>
    <submittedName>
        <fullName evidence="2">Predicted kinase, aminoglycoside phosphotransferase (APT) family</fullName>
    </submittedName>
</protein>
<proteinExistence type="predicted"/>
<dbReference type="InterPro" id="IPR002575">
    <property type="entry name" value="Aminoglycoside_PTrfase"/>
</dbReference>
<dbReference type="Gene3D" id="3.90.1200.10">
    <property type="match status" value="1"/>
</dbReference>
<organism evidence="2 3">
    <name type="scientific">Actinoplanes derwentensis</name>
    <dbReference type="NCBI Taxonomy" id="113562"/>
    <lineage>
        <taxon>Bacteria</taxon>
        <taxon>Bacillati</taxon>
        <taxon>Actinomycetota</taxon>
        <taxon>Actinomycetes</taxon>
        <taxon>Micromonosporales</taxon>
        <taxon>Micromonosporaceae</taxon>
        <taxon>Actinoplanes</taxon>
    </lineage>
</organism>
<evidence type="ECO:0000259" key="1">
    <source>
        <dbReference type="Pfam" id="PF01636"/>
    </source>
</evidence>
<dbReference type="EMBL" id="LT629758">
    <property type="protein sequence ID" value="SDT56998.1"/>
    <property type="molecule type" value="Genomic_DNA"/>
</dbReference>
<dbReference type="PANTHER" id="PTHR21310">
    <property type="entry name" value="AMINOGLYCOSIDE PHOSPHOTRANSFERASE-RELATED-RELATED"/>
    <property type="match status" value="1"/>
</dbReference>
<dbReference type="OrthoDB" id="7326703at2"/>
<dbReference type="Pfam" id="PF01636">
    <property type="entry name" value="APH"/>
    <property type="match status" value="1"/>
</dbReference>
<dbReference type="InterPro" id="IPR011009">
    <property type="entry name" value="Kinase-like_dom_sf"/>
</dbReference>
<feature type="domain" description="Aminoglycoside phosphotransferase" evidence="1">
    <location>
        <begin position="20"/>
        <end position="249"/>
    </location>
</feature>
<dbReference type="AlphaFoldDB" id="A0A1H2BFN0"/>
<evidence type="ECO:0000313" key="2">
    <source>
        <dbReference type="EMBL" id="SDT56998.1"/>
    </source>
</evidence>
<gene>
    <name evidence="2" type="ORF">SAMN04489716_4575</name>
</gene>
<dbReference type="SUPFAM" id="SSF56112">
    <property type="entry name" value="Protein kinase-like (PK-like)"/>
    <property type="match status" value="1"/>
</dbReference>
<accession>A0A1H2BFN0</accession>
<keyword evidence="2" id="KW-0808">Transferase</keyword>
<dbReference type="PANTHER" id="PTHR21310:SF40">
    <property type="entry name" value="AMINOGLYCOSIDE PHOSPHOTRANSFERASE DOMAIN-CONTAINING PROTEIN-RELATED"/>
    <property type="match status" value="1"/>
</dbReference>
<sequence>MWSSEIQGIAAALGGEVVSATVLAGGFSHETCLVDLGERQVVVRFGGGDSVIEAGVMAAARQHVPVPEVLLVRAGVMVIEYVNGTVLSQVLDDGRLAEGEARALGAEVGRVVAGIAAVTFGRPGFFVDGNLAVDEQVPWSRQLVPMVENCMGQVPGGRLDDGIRDAWVRLCAENAAVLESVDGHARLVHADINPKNILVTRVGGGWRVDAVLDWEFSYSGCAYGDAGNMARFGAGYPDGFLAGFGAGFADGQPGDLPLVADWKRVGRVLDMFALSDLVTRPDGHAVADQAAEQIRLWARRGLPGG</sequence>
<keyword evidence="2" id="KW-0418">Kinase</keyword>